<dbReference type="InterPro" id="IPR043502">
    <property type="entry name" value="DNA/RNA_pol_sf"/>
</dbReference>
<dbReference type="InterPro" id="IPR053134">
    <property type="entry name" value="RNA-dir_DNA_polymerase"/>
</dbReference>
<name>A0A162F122_9CRUS</name>
<dbReference type="SUPFAM" id="SSF56672">
    <property type="entry name" value="DNA/RNA polymerases"/>
    <property type="match status" value="1"/>
</dbReference>
<evidence type="ECO:0000313" key="1">
    <source>
        <dbReference type="EMBL" id="KZR99882.1"/>
    </source>
</evidence>
<dbReference type="PANTHER" id="PTHR24559">
    <property type="entry name" value="TRANSPOSON TY3-I GAG-POL POLYPROTEIN"/>
    <property type="match status" value="1"/>
</dbReference>
<dbReference type="InterPro" id="IPR021109">
    <property type="entry name" value="Peptidase_aspartic_dom_sf"/>
</dbReference>
<gene>
    <name evidence="1" type="ORF">APZ42_004076</name>
</gene>
<dbReference type="AlphaFoldDB" id="A0A162F122"/>
<protein>
    <recommendedName>
        <fullName evidence="3">Reverse transcriptase/retrotransposon-derived protein RNase H-like domain-containing protein</fullName>
    </recommendedName>
</protein>
<comment type="caution">
    <text evidence="1">The sequence shown here is derived from an EMBL/GenBank/DDBJ whole genome shotgun (WGS) entry which is preliminary data.</text>
</comment>
<dbReference type="EMBL" id="LRGB01012363">
    <property type="protein sequence ID" value="KZR99882.1"/>
    <property type="molecule type" value="Genomic_DNA"/>
</dbReference>
<feature type="non-terminal residue" evidence="1">
    <location>
        <position position="236"/>
    </location>
</feature>
<dbReference type="GO" id="GO:0071897">
    <property type="term" value="P:DNA biosynthetic process"/>
    <property type="evidence" value="ECO:0007669"/>
    <property type="project" value="UniProtKB-ARBA"/>
</dbReference>
<proteinExistence type="predicted"/>
<sequence length="236" mass="27064">MSAKRNGIKPDLFANFMFIKSSNKVSLSSGYKKDRTHWSGQELQSIGKFEFSVIINDNHIINHHFNVMNNLNEQYILGLDFLSNNNVKINTRNRKICYDPFGVEHNFGSNTMPIYSIARIDKKVEQALNVSDKIRTKIEILLKNHEGLFADQESNLGLATRVKHQINIGHNDPINQRLRRTTESLKLVVKTKIEEMLSNKVILESHSSFAAAIVMVTKKDGEMRMCIDYRALNKIT</sequence>
<dbReference type="Gene3D" id="2.40.70.10">
    <property type="entry name" value="Acid Proteases"/>
    <property type="match status" value="1"/>
</dbReference>
<dbReference type="Gene3D" id="3.10.10.10">
    <property type="entry name" value="HIV Type 1 Reverse Transcriptase, subunit A, domain 1"/>
    <property type="match status" value="1"/>
</dbReference>
<reference evidence="1 2" key="1">
    <citation type="submission" date="2016-03" db="EMBL/GenBank/DDBJ databases">
        <title>EvidentialGene: Evidence-directed Construction of Genes on Genomes.</title>
        <authorList>
            <person name="Gilbert D.G."/>
            <person name="Choi J.-H."/>
            <person name="Mockaitis K."/>
            <person name="Colbourne J."/>
            <person name="Pfrender M."/>
        </authorList>
    </citation>
    <scope>NUCLEOTIDE SEQUENCE [LARGE SCALE GENOMIC DNA]</scope>
    <source>
        <strain evidence="1 2">Xinb3</strain>
        <tissue evidence="1">Complete organism</tissue>
    </source>
</reference>
<evidence type="ECO:0000313" key="2">
    <source>
        <dbReference type="Proteomes" id="UP000076858"/>
    </source>
</evidence>
<accession>A0A162F122</accession>
<dbReference type="Proteomes" id="UP000076858">
    <property type="component" value="Unassembled WGS sequence"/>
</dbReference>
<keyword evidence="2" id="KW-1185">Reference proteome</keyword>
<evidence type="ECO:0008006" key="3">
    <source>
        <dbReference type="Google" id="ProtNLM"/>
    </source>
</evidence>
<organism evidence="1 2">
    <name type="scientific">Daphnia magna</name>
    <dbReference type="NCBI Taxonomy" id="35525"/>
    <lineage>
        <taxon>Eukaryota</taxon>
        <taxon>Metazoa</taxon>
        <taxon>Ecdysozoa</taxon>
        <taxon>Arthropoda</taxon>
        <taxon>Crustacea</taxon>
        <taxon>Branchiopoda</taxon>
        <taxon>Diplostraca</taxon>
        <taxon>Cladocera</taxon>
        <taxon>Anomopoda</taxon>
        <taxon>Daphniidae</taxon>
        <taxon>Daphnia</taxon>
    </lineage>
</organism>
<dbReference type="PANTHER" id="PTHR24559:SF444">
    <property type="entry name" value="REVERSE TRANSCRIPTASE DOMAIN-CONTAINING PROTEIN"/>
    <property type="match status" value="1"/>
</dbReference>